<dbReference type="Pfam" id="PF00383">
    <property type="entry name" value="dCMP_cyt_deam_1"/>
    <property type="match status" value="1"/>
</dbReference>
<dbReference type="SUPFAM" id="SSF53927">
    <property type="entry name" value="Cytidine deaminase-like"/>
    <property type="match status" value="1"/>
</dbReference>
<comment type="subunit">
    <text evidence="2">Homodimer.</text>
</comment>
<feature type="compositionally biased region" description="Basic and acidic residues" evidence="10">
    <location>
        <begin position="221"/>
        <end position="249"/>
    </location>
</feature>
<dbReference type="GO" id="GO:0009507">
    <property type="term" value="C:chloroplast"/>
    <property type="evidence" value="ECO:0007669"/>
    <property type="project" value="TreeGrafter"/>
</dbReference>
<feature type="compositionally biased region" description="Basic and acidic residues" evidence="10">
    <location>
        <begin position="194"/>
        <end position="208"/>
    </location>
</feature>
<evidence type="ECO:0000256" key="9">
    <source>
        <dbReference type="SAM" id="Coils"/>
    </source>
</evidence>
<dbReference type="Gene3D" id="3.40.140.10">
    <property type="entry name" value="Cytidine Deaminase, domain 2"/>
    <property type="match status" value="1"/>
</dbReference>
<dbReference type="CDD" id="cd01285">
    <property type="entry name" value="nucleoside_deaminase"/>
    <property type="match status" value="1"/>
</dbReference>
<feature type="compositionally biased region" description="Basic and acidic residues" evidence="10">
    <location>
        <begin position="497"/>
        <end position="512"/>
    </location>
</feature>
<feature type="compositionally biased region" description="Polar residues" evidence="10">
    <location>
        <begin position="748"/>
        <end position="762"/>
    </location>
</feature>
<reference evidence="12 13" key="1">
    <citation type="journal article" date="2016" name="DNA Res.">
        <title>The draft genome of MD-2 pineapple using hybrid error correction of long reads.</title>
        <authorList>
            <person name="Redwan R.M."/>
            <person name="Saidin A."/>
            <person name="Kumar S.V."/>
        </authorList>
    </citation>
    <scope>NUCLEOTIDE SEQUENCE [LARGE SCALE GENOMIC DNA]</scope>
    <source>
        <strain evidence="13">cv. MD2</strain>
        <tissue evidence="12">Leaf</tissue>
    </source>
</reference>
<evidence type="ECO:0000256" key="3">
    <source>
        <dbReference type="ARBA" id="ARBA00012740"/>
    </source>
</evidence>
<protein>
    <recommendedName>
        <fullName evidence="3">tRNA(adenine(34)) deaminase</fullName>
        <ecNumber evidence="3">3.5.4.33</ecNumber>
    </recommendedName>
</protein>
<feature type="compositionally biased region" description="Polar residues" evidence="10">
    <location>
        <begin position="415"/>
        <end position="427"/>
    </location>
</feature>
<keyword evidence="6" id="KW-0378">Hydrolase</keyword>
<dbReference type="HAMAP" id="MF_00972">
    <property type="entry name" value="tRNA_aden_deaminase"/>
    <property type="match status" value="1"/>
</dbReference>
<dbReference type="AlphaFoldDB" id="A0A199V6G6"/>
<dbReference type="InterPro" id="IPR002125">
    <property type="entry name" value="CMP_dCMP_dom"/>
</dbReference>
<name>A0A199V6G6_ANACO</name>
<evidence type="ECO:0000256" key="2">
    <source>
        <dbReference type="ARBA" id="ARBA00011738"/>
    </source>
</evidence>
<evidence type="ECO:0000313" key="12">
    <source>
        <dbReference type="EMBL" id="OAY72659.1"/>
    </source>
</evidence>
<evidence type="ECO:0000256" key="8">
    <source>
        <dbReference type="ARBA" id="ARBA00048045"/>
    </source>
</evidence>
<dbReference type="Proteomes" id="UP000092600">
    <property type="component" value="Unassembled WGS sequence"/>
</dbReference>
<evidence type="ECO:0000256" key="1">
    <source>
        <dbReference type="ARBA" id="ARBA00001947"/>
    </source>
</evidence>
<proteinExistence type="inferred from homology"/>
<comment type="cofactor">
    <cofactor evidence="1">
        <name>Zn(2+)</name>
        <dbReference type="ChEBI" id="CHEBI:29105"/>
    </cofactor>
</comment>
<feature type="region of interest" description="Disordered" evidence="10">
    <location>
        <begin position="784"/>
        <end position="877"/>
    </location>
</feature>
<feature type="compositionally biased region" description="Basic residues" evidence="10">
    <location>
        <begin position="789"/>
        <end position="798"/>
    </location>
</feature>
<comment type="catalytic activity">
    <reaction evidence="8">
        <text>adenosine(34) in tRNA + H2O + H(+) = inosine(34) in tRNA + NH4(+)</text>
        <dbReference type="Rhea" id="RHEA:43168"/>
        <dbReference type="Rhea" id="RHEA-COMP:10373"/>
        <dbReference type="Rhea" id="RHEA-COMP:10374"/>
        <dbReference type="ChEBI" id="CHEBI:15377"/>
        <dbReference type="ChEBI" id="CHEBI:15378"/>
        <dbReference type="ChEBI" id="CHEBI:28938"/>
        <dbReference type="ChEBI" id="CHEBI:74411"/>
        <dbReference type="ChEBI" id="CHEBI:82852"/>
        <dbReference type="EC" id="3.5.4.33"/>
    </reaction>
</comment>
<feature type="compositionally biased region" description="Polar residues" evidence="10">
    <location>
        <begin position="843"/>
        <end position="856"/>
    </location>
</feature>
<dbReference type="GO" id="GO:0052717">
    <property type="term" value="F:tRNA-specific adenosine-34 deaminase activity"/>
    <property type="evidence" value="ECO:0007669"/>
    <property type="project" value="UniProtKB-EC"/>
</dbReference>
<dbReference type="FunFam" id="3.40.140.10:FF:000005">
    <property type="entry name" value="tRNA-specific adenosine deaminase"/>
    <property type="match status" value="1"/>
</dbReference>
<dbReference type="InterPro" id="IPR028883">
    <property type="entry name" value="tRNA_aden_deaminase"/>
</dbReference>
<dbReference type="PANTHER" id="PTHR11079:SF179">
    <property type="entry name" value="TRNA(ADENINE(34)) DEAMINASE, CHLOROPLASTIC"/>
    <property type="match status" value="1"/>
</dbReference>
<feature type="compositionally biased region" description="Polar residues" evidence="10">
    <location>
        <begin position="296"/>
        <end position="311"/>
    </location>
</feature>
<dbReference type="EMBL" id="LSRQ01003010">
    <property type="protein sequence ID" value="OAY72659.1"/>
    <property type="molecule type" value="Genomic_DNA"/>
</dbReference>
<dbReference type="PROSITE" id="PS51747">
    <property type="entry name" value="CYT_DCMP_DEAMINASES_2"/>
    <property type="match status" value="1"/>
</dbReference>
<dbReference type="STRING" id="4615.A0A199V6G6"/>
<keyword evidence="4" id="KW-0819">tRNA processing</keyword>
<evidence type="ECO:0000313" key="13">
    <source>
        <dbReference type="Proteomes" id="UP000092600"/>
    </source>
</evidence>
<feature type="compositionally biased region" description="Basic and acidic residues" evidence="10">
    <location>
        <begin position="812"/>
        <end position="821"/>
    </location>
</feature>
<accession>A0A199V6G6</accession>
<feature type="region of interest" description="Disordered" evidence="10">
    <location>
        <begin position="1178"/>
        <end position="1200"/>
    </location>
</feature>
<keyword evidence="9" id="KW-0175">Coiled coil</keyword>
<evidence type="ECO:0000256" key="6">
    <source>
        <dbReference type="ARBA" id="ARBA00022801"/>
    </source>
</evidence>
<feature type="compositionally biased region" description="Basic and acidic residues" evidence="10">
    <location>
        <begin position="737"/>
        <end position="747"/>
    </location>
</feature>
<evidence type="ECO:0000256" key="5">
    <source>
        <dbReference type="ARBA" id="ARBA00022723"/>
    </source>
</evidence>
<dbReference type="InterPro" id="IPR016193">
    <property type="entry name" value="Cytidine_deaminase-like"/>
</dbReference>
<feature type="compositionally biased region" description="Basic and acidic residues" evidence="10">
    <location>
        <begin position="106"/>
        <end position="153"/>
    </location>
</feature>
<evidence type="ECO:0000256" key="4">
    <source>
        <dbReference type="ARBA" id="ARBA00022694"/>
    </source>
</evidence>
<evidence type="ECO:0000256" key="10">
    <source>
        <dbReference type="SAM" id="MobiDB-lite"/>
    </source>
</evidence>
<comment type="caution">
    <text evidence="12">The sequence shown here is derived from an EMBL/GenBank/DDBJ whole genome shotgun (WGS) entry which is preliminary data.</text>
</comment>
<gene>
    <name evidence="12" type="ORF">ACMD2_08225</name>
</gene>
<feature type="compositionally biased region" description="Basic and acidic residues" evidence="10">
    <location>
        <begin position="858"/>
        <end position="874"/>
    </location>
</feature>
<dbReference type="GO" id="GO:0046872">
    <property type="term" value="F:metal ion binding"/>
    <property type="evidence" value="ECO:0007669"/>
    <property type="project" value="UniProtKB-KW"/>
</dbReference>
<feature type="region of interest" description="Disordered" evidence="10">
    <location>
        <begin position="106"/>
        <end position="311"/>
    </location>
</feature>
<feature type="coiled-coil region" evidence="9">
    <location>
        <begin position="639"/>
        <end position="670"/>
    </location>
</feature>
<dbReference type="EC" id="3.5.4.33" evidence="3"/>
<feature type="region of interest" description="Disordered" evidence="10">
    <location>
        <begin position="737"/>
        <end position="763"/>
    </location>
</feature>
<dbReference type="PANTHER" id="PTHR11079">
    <property type="entry name" value="CYTOSINE DEAMINASE FAMILY MEMBER"/>
    <property type="match status" value="1"/>
</dbReference>
<feature type="compositionally biased region" description="Pro residues" evidence="10">
    <location>
        <begin position="1188"/>
        <end position="1200"/>
    </location>
</feature>
<feature type="compositionally biased region" description="Basic and acidic residues" evidence="10">
    <location>
        <begin position="286"/>
        <end position="295"/>
    </location>
</feature>
<sequence length="1222" mass="138836">MYSGYATTALLARANSSFHYSDRPPSSSVAINPSLLLLNAYLLHRHSAFLYWSRSRTFLPARAASSAERRRCCCCCCAGAGAGAAPGFAEAAIGFLAWERSDLRPGTSREESRRGERRDRACSAEAFRRTSDAHRGGRERVDERTARYQRRSEESEEEERDLRTGSRKFTRTFDRHDDDDDRRRRAGASSTKVSKKDLIRHAEERDHYDSEEEEQHLRRRELKERTRNSNSDRRVVGRSERRIEDSKDEERDEELCYEARSRSKASARTINVREDDTRSSSSSLRKMVDAKKVSKQDSQLVTRTDSKENYQNNNRKIVEDDSRIIGSSHNRFDSRKTDYSVGIASSSKQNTKYDLQIVGQNESKRSSEKIMDISEVKNHNIQNQQYREDNSTQLMRNDRTQIDQQVSGRTELDVTASSQNRHTQSNIDNKRVREDNFPSIRNSEQQIRHSRSQIDQQVIDRTDLSTSNVTNRRSEIDQKLTGYTESSKSSENLVDISEDRSSDDRREDRRDASSSTHNLVEVSRDKRTDINQRIVHNTELDVQNITQVNVTNIASSSSQSIEENRRDNREHTTFVVNLVGGSNSGTRSDDEINRQSLEVSTSNIERLDNEMIENRHLERQHSFRVDSGQNTVLSNYSRSDIERRENRELIREVEEERSRIQEESQQQTSQMVISGSLESATRLQDSSASYVGEFVDKLSQEMSNSDKRDNSLKISSEIEAETVGGGTSQGTVVDTTAKHKDGKHTEEVLTTSTQTGESSSAQKTHKSLWAFVADIIRLGWIHQGESHNPNKKSGKKSLSHNSTSTEAWFSGQEHETDETQKKGKISSPKEQPLLIERPFDTPMITSETGTSASTSVDLARKSRERTEVNEEGRRSTPSVITVDQPLNVIDDTASASIIEITDCGNAQVPVIEEPPEILQIEGKEGELRRRKLQRNKQVLKETFDDWEEASASSIRITDSGNARAPIIEEPHEIVQSEGRDGELEQRKLQRNNQVVKETFDEWEEAFKRDSEQRKLDEFFMREALVEAQRAADIWEVPVGAVLVQNGEIIARGCNLVEELRDSTAHAEMICIREASNVLRSWRLAGTTLYITLEPCPMCAGAILQARIDTVVWGAPNKLLGADGSWVRLFPGNDESNSLNPSDKPIGPVHPFHPNITIRRGVLAPECAEAMQQFFHLRRKKRNKKAEPEPPPPPPPPSCLPMPAHPLKFFTKMPGMFSMFFCV</sequence>
<feature type="domain" description="CMP/dCMP-type deaminase" evidence="11">
    <location>
        <begin position="1014"/>
        <end position="1136"/>
    </location>
</feature>
<keyword evidence="5" id="KW-0479">Metal-binding</keyword>
<feature type="compositionally biased region" description="Polar residues" evidence="10">
    <location>
        <begin position="481"/>
        <end position="492"/>
    </location>
</feature>
<feature type="region of interest" description="Disordered" evidence="10">
    <location>
        <begin position="403"/>
        <end position="524"/>
    </location>
</feature>
<dbReference type="GO" id="GO:0002100">
    <property type="term" value="P:tRNA wobble adenosine to inosine editing"/>
    <property type="evidence" value="ECO:0007669"/>
    <property type="project" value="InterPro"/>
</dbReference>
<evidence type="ECO:0000256" key="7">
    <source>
        <dbReference type="ARBA" id="ARBA00022833"/>
    </source>
</evidence>
<organism evidence="12 13">
    <name type="scientific">Ananas comosus</name>
    <name type="common">Pineapple</name>
    <name type="synonym">Ananas ananas</name>
    <dbReference type="NCBI Taxonomy" id="4615"/>
    <lineage>
        <taxon>Eukaryota</taxon>
        <taxon>Viridiplantae</taxon>
        <taxon>Streptophyta</taxon>
        <taxon>Embryophyta</taxon>
        <taxon>Tracheophyta</taxon>
        <taxon>Spermatophyta</taxon>
        <taxon>Magnoliopsida</taxon>
        <taxon>Liliopsida</taxon>
        <taxon>Poales</taxon>
        <taxon>Bromeliaceae</taxon>
        <taxon>Bromelioideae</taxon>
        <taxon>Ananas</taxon>
    </lineage>
</organism>
<evidence type="ECO:0000259" key="11">
    <source>
        <dbReference type="PROSITE" id="PS51747"/>
    </source>
</evidence>
<keyword evidence="7" id="KW-0862">Zinc</keyword>